<protein>
    <submittedName>
        <fullName evidence="1">Uncharacterized protein</fullName>
    </submittedName>
</protein>
<evidence type="ECO:0000313" key="2">
    <source>
        <dbReference type="Proteomes" id="UP001432251"/>
    </source>
</evidence>
<organism evidence="1 2">
    <name type="scientific">Streptomyces citrinus</name>
    <dbReference type="NCBI Taxonomy" id="3118173"/>
    <lineage>
        <taxon>Bacteria</taxon>
        <taxon>Bacillati</taxon>
        <taxon>Actinomycetota</taxon>
        <taxon>Actinomycetes</taxon>
        <taxon>Kitasatosporales</taxon>
        <taxon>Streptomycetaceae</taxon>
        <taxon>Streptomyces</taxon>
    </lineage>
</organism>
<proteinExistence type="predicted"/>
<dbReference type="EMBL" id="CP146022">
    <property type="protein sequence ID" value="WWQ68532.1"/>
    <property type="molecule type" value="Genomic_DNA"/>
</dbReference>
<name>A0ACD5AMM4_9ACTN</name>
<sequence length="317" mass="35630">MHRRTEHARLSTALALIDDRALRDRIERAQAGDPGVGGRSGVLDVEGTPVFVKRVPLTERESRPEHVRSTANLFGLPDFYQYGVGSAGFGAWRELALHVMTTNWVLSGAYDGFPLTYHWRVLPDTPPEGFMDELGGIDGAVAHWDHSPAVRDRLEELAAARHSLVLFLEFVPQTVAQWLGARGDDVAAYRWVLRELARGTDFLREQGVVHFDAHLRNLLTDGERILFTDFGLALSSRFRLSAQEREFLVRHLPAYDSLLSLCHLRRHHLPPGNPQAVTRLLAPHAPALAVFDDFLDRLTGDSKRTPYPDEYIAKALH</sequence>
<reference evidence="1" key="1">
    <citation type="journal article" date="2025" name="Int. J. Syst. Evol. Microbiol.">
        <title>Streptomyces citrinus sp. nov., with yellow diffusible pigment.</title>
        <authorList>
            <person name="He Y."/>
            <person name="Yang E."/>
            <person name="Xu J."/>
            <person name="Sun Y."/>
            <person name="Sun L."/>
        </authorList>
    </citation>
    <scope>NUCLEOTIDE SEQUENCE</scope>
    <source>
        <strain evidence="1">Q6</strain>
    </source>
</reference>
<accession>A0ACD5AMM4</accession>
<keyword evidence="2" id="KW-1185">Reference proteome</keyword>
<gene>
    <name evidence="1" type="ORF">V2W30_37830</name>
</gene>
<dbReference type="Proteomes" id="UP001432251">
    <property type="component" value="Chromosome"/>
</dbReference>
<evidence type="ECO:0000313" key="1">
    <source>
        <dbReference type="EMBL" id="WWQ68532.1"/>
    </source>
</evidence>